<sequence>MCQHKRYLRTGLLTHSAVVEHQHETGHTILFENSQVLSKEPHFYDRKIREAIEIHVHITSTEGMAIIHICQIFGSPHSMQKLVHLPPLPPESANQLQPRQFPTPCL</sequence>
<organism evidence="1 2">
    <name type="scientific">Zophobas morio</name>
    <dbReference type="NCBI Taxonomy" id="2755281"/>
    <lineage>
        <taxon>Eukaryota</taxon>
        <taxon>Metazoa</taxon>
        <taxon>Ecdysozoa</taxon>
        <taxon>Arthropoda</taxon>
        <taxon>Hexapoda</taxon>
        <taxon>Insecta</taxon>
        <taxon>Pterygota</taxon>
        <taxon>Neoptera</taxon>
        <taxon>Endopterygota</taxon>
        <taxon>Coleoptera</taxon>
        <taxon>Polyphaga</taxon>
        <taxon>Cucujiformia</taxon>
        <taxon>Tenebrionidae</taxon>
        <taxon>Zophobas</taxon>
    </lineage>
</organism>
<proteinExistence type="predicted"/>
<evidence type="ECO:0000313" key="1">
    <source>
        <dbReference type="EMBL" id="KAJ3666371.1"/>
    </source>
</evidence>
<reference evidence="1" key="1">
    <citation type="journal article" date="2023" name="G3 (Bethesda)">
        <title>Whole genome assemblies of Zophobas morio and Tenebrio molitor.</title>
        <authorList>
            <person name="Kaur S."/>
            <person name="Stinson S.A."/>
            <person name="diCenzo G.C."/>
        </authorList>
    </citation>
    <scope>NUCLEOTIDE SEQUENCE</scope>
    <source>
        <strain evidence="1">QUZm001</strain>
    </source>
</reference>
<gene>
    <name evidence="1" type="ORF">Zmor_001815</name>
</gene>
<name>A0AA38J602_9CUCU</name>
<accession>A0AA38J602</accession>
<evidence type="ECO:0000313" key="2">
    <source>
        <dbReference type="Proteomes" id="UP001168821"/>
    </source>
</evidence>
<dbReference type="EMBL" id="JALNTZ010000001">
    <property type="protein sequence ID" value="KAJ3666371.1"/>
    <property type="molecule type" value="Genomic_DNA"/>
</dbReference>
<dbReference type="AlphaFoldDB" id="A0AA38J602"/>
<dbReference type="Proteomes" id="UP001168821">
    <property type="component" value="Unassembled WGS sequence"/>
</dbReference>
<protein>
    <submittedName>
        <fullName evidence="1">Uncharacterized protein</fullName>
    </submittedName>
</protein>
<keyword evidence="2" id="KW-1185">Reference proteome</keyword>
<comment type="caution">
    <text evidence="1">The sequence shown here is derived from an EMBL/GenBank/DDBJ whole genome shotgun (WGS) entry which is preliminary data.</text>
</comment>